<dbReference type="GO" id="GO:0016459">
    <property type="term" value="C:myosin complex"/>
    <property type="evidence" value="ECO:0007669"/>
    <property type="project" value="UniProtKB-KW"/>
</dbReference>
<dbReference type="PANTHER" id="PTHR46349">
    <property type="entry name" value="CINGULIN-LIKE PROTEIN 1-RELATED"/>
    <property type="match status" value="1"/>
</dbReference>
<dbReference type="AlphaFoldDB" id="A0AAV2S5G7"/>
<keyword evidence="15" id="KW-1185">Reference proteome</keyword>
<dbReference type="Proteomes" id="UP001497623">
    <property type="component" value="Unassembled WGS sequence"/>
</dbReference>
<proteinExistence type="inferred from homology"/>
<evidence type="ECO:0000256" key="4">
    <source>
        <dbReference type="ARBA" id="ARBA00018623"/>
    </source>
</evidence>
<dbReference type="PANTHER" id="PTHR46349:SF6">
    <property type="entry name" value="MYOSIN-6-LIKE"/>
    <property type="match status" value="1"/>
</dbReference>
<dbReference type="FunFam" id="1.20.5.370:FF:000010">
    <property type="entry name" value="Myosin heavy chain, isoform G"/>
    <property type="match status" value="1"/>
</dbReference>
<sequence length="397" mass="45631">DLMDQIGEGGRHHHEVIKNMKRLEVEKEELQNALEEAEAALEQEENKVLRGQLEISQVRQEIDRRIAEKEEEFDNTRKTHAHAVESMQASLEAESKGKADALRAKKKLEADINELEISLDHANKSNSDLQKHIKKLNLETKGLQDRISEQHRIASEYLEKYGIAERRTNALQCELEDSRALLEQSDRNRRQIELDLADGGEQAQTLASQNNALAITKRKLENEMQTLTADLDEMLNETKHSEEKAKKAMVDAARLADELRSEQEHVSQIDKARKNLETSVKDLQSRLETVTASAATSSKQAITKVEDRVRLLEEELHSEAIKHADAVKNVRKCDRRIKELTFQSEEDKKNQDRMQDLVDNLQIKIKTYKRQIEEAEEVAALNLAKFRKTQQELEAMH</sequence>
<comment type="similarity">
    <text evidence="3">Belongs to the paramyosin family.</text>
</comment>
<protein>
    <recommendedName>
        <fullName evidence="4">Paramyosin</fullName>
    </recommendedName>
</protein>
<dbReference type="Gene3D" id="1.20.5.370">
    <property type="match status" value="3"/>
</dbReference>
<dbReference type="GO" id="GO:0032982">
    <property type="term" value="C:myosin filament"/>
    <property type="evidence" value="ECO:0007669"/>
    <property type="project" value="UniProtKB-KW"/>
</dbReference>
<evidence type="ECO:0000256" key="8">
    <source>
        <dbReference type="ARBA" id="ARBA00023123"/>
    </source>
</evidence>
<dbReference type="InterPro" id="IPR002928">
    <property type="entry name" value="Myosin_tail"/>
</dbReference>
<dbReference type="EMBL" id="CAXKWB010043669">
    <property type="protein sequence ID" value="CAL4159659.1"/>
    <property type="molecule type" value="Genomic_DNA"/>
</dbReference>
<dbReference type="Pfam" id="PF01576">
    <property type="entry name" value="Myosin_tail_1"/>
    <property type="match status" value="1"/>
</dbReference>
<evidence type="ECO:0000256" key="6">
    <source>
        <dbReference type="ARBA" id="ARBA00022490"/>
    </source>
</evidence>
<evidence type="ECO:0000313" key="15">
    <source>
        <dbReference type="Proteomes" id="UP001497623"/>
    </source>
</evidence>
<feature type="domain" description="Myosin tail" evidence="13">
    <location>
        <begin position="5"/>
        <end position="395"/>
    </location>
</feature>
<dbReference type="FunFam" id="1.20.5.370:FF:000008">
    <property type="entry name" value="Myosin heavy chain"/>
    <property type="match status" value="1"/>
</dbReference>
<accession>A0AAV2S5G7</accession>
<evidence type="ECO:0000256" key="11">
    <source>
        <dbReference type="ARBA" id="ARBA00049580"/>
    </source>
</evidence>
<dbReference type="SUPFAM" id="SSF57997">
    <property type="entry name" value="Tropomyosin"/>
    <property type="match status" value="1"/>
</dbReference>
<evidence type="ECO:0000256" key="3">
    <source>
        <dbReference type="ARBA" id="ARBA00008447"/>
    </source>
</evidence>
<feature type="coiled-coil region" evidence="12">
    <location>
        <begin position="13"/>
        <end position="146"/>
    </location>
</feature>
<comment type="similarity">
    <text evidence="2">Belongs to the TRAFAC class myosin-kinesin ATPase superfamily. Myosin family.</text>
</comment>
<evidence type="ECO:0000256" key="7">
    <source>
        <dbReference type="ARBA" id="ARBA00023054"/>
    </source>
</evidence>
<keyword evidence="5" id="KW-0787">Thick filament</keyword>
<keyword evidence="7 12" id="KW-0175">Coiled coil</keyword>
<evidence type="ECO:0000256" key="5">
    <source>
        <dbReference type="ARBA" id="ARBA00022433"/>
    </source>
</evidence>
<gene>
    <name evidence="14" type="ORF">MNOR_LOCUS32310</name>
</gene>
<keyword evidence="9" id="KW-0505">Motor protein</keyword>
<comment type="function">
    <text evidence="11">Paramyosin is a major structural component of many thick filaments isolated from invertebrate muscles.</text>
</comment>
<feature type="coiled-coil region" evidence="12">
    <location>
        <begin position="203"/>
        <end position="322"/>
    </location>
</feature>
<dbReference type="SUPFAM" id="SSF90257">
    <property type="entry name" value="Myosin rod fragments"/>
    <property type="match status" value="1"/>
</dbReference>
<feature type="coiled-coil region" evidence="12">
    <location>
        <begin position="351"/>
        <end position="378"/>
    </location>
</feature>
<keyword evidence="6" id="KW-0963">Cytoplasm</keyword>
<feature type="non-terminal residue" evidence="14">
    <location>
        <position position="1"/>
    </location>
</feature>
<name>A0AAV2S5G7_MEGNR</name>
<evidence type="ECO:0000313" key="14">
    <source>
        <dbReference type="EMBL" id="CAL4159659.1"/>
    </source>
</evidence>
<evidence type="ECO:0000256" key="9">
    <source>
        <dbReference type="ARBA" id="ARBA00023175"/>
    </source>
</evidence>
<evidence type="ECO:0000256" key="1">
    <source>
        <dbReference type="ARBA" id="ARBA00004657"/>
    </source>
</evidence>
<reference evidence="14 15" key="1">
    <citation type="submission" date="2024-05" db="EMBL/GenBank/DDBJ databases">
        <authorList>
            <person name="Wallberg A."/>
        </authorList>
    </citation>
    <scope>NUCLEOTIDE SEQUENCE [LARGE SCALE GENOMIC DNA]</scope>
</reference>
<keyword evidence="8" id="KW-0518">Myosin</keyword>
<evidence type="ECO:0000256" key="10">
    <source>
        <dbReference type="ARBA" id="ARBA00023179"/>
    </source>
</evidence>
<keyword evidence="10" id="KW-0514">Muscle protein</keyword>
<evidence type="ECO:0000256" key="2">
    <source>
        <dbReference type="ARBA" id="ARBA00008314"/>
    </source>
</evidence>
<comment type="subcellular location">
    <subcellularLocation>
        <location evidence="1">Cytoplasm</location>
        <location evidence="1">Myofibril</location>
    </subcellularLocation>
</comment>
<dbReference type="GO" id="GO:0030016">
    <property type="term" value="C:myofibril"/>
    <property type="evidence" value="ECO:0007669"/>
    <property type="project" value="UniProtKB-SubCell"/>
</dbReference>
<dbReference type="InterPro" id="IPR014751">
    <property type="entry name" value="XRCC4-like_C"/>
</dbReference>
<evidence type="ECO:0000256" key="12">
    <source>
        <dbReference type="SAM" id="Coils"/>
    </source>
</evidence>
<evidence type="ECO:0000259" key="13">
    <source>
        <dbReference type="Pfam" id="PF01576"/>
    </source>
</evidence>
<comment type="caution">
    <text evidence="14">The sequence shown here is derived from an EMBL/GenBank/DDBJ whole genome shotgun (WGS) entry which is preliminary data.</text>
</comment>
<organism evidence="14 15">
    <name type="scientific">Meganyctiphanes norvegica</name>
    <name type="common">Northern krill</name>
    <name type="synonym">Thysanopoda norvegica</name>
    <dbReference type="NCBI Taxonomy" id="48144"/>
    <lineage>
        <taxon>Eukaryota</taxon>
        <taxon>Metazoa</taxon>
        <taxon>Ecdysozoa</taxon>
        <taxon>Arthropoda</taxon>
        <taxon>Crustacea</taxon>
        <taxon>Multicrustacea</taxon>
        <taxon>Malacostraca</taxon>
        <taxon>Eumalacostraca</taxon>
        <taxon>Eucarida</taxon>
        <taxon>Euphausiacea</taxon>
        <taxon>Euphausiidae</taxon>
        <taxon>Meganyctiphanes</taxon>
    </lineage>
</organism>
<dbReference type="FunFam" id="1.20.5.370:FF:000009">
    <property type="entry name" value="Myosin heavy chain, isoform G"/>
    <property type="match status" value="1"/>
</dbReference>